<dbReference type="Proteomes" id="UP000095131">
    <property type="component" value="Unassembled WGS sequence"/>
</dbReference>
<dbReference type="InterPro" id="IPR001451">
    <property type="entry name" value="Hexapep"/>
</dbReference>
<evidence type="ECO:0000313" key="2">
    <source>
        <dbReference type="EMBL" id="ODS09940.1"/>
    </source>
</evidence>
<dbReference type="PANTHER" id="PTHR43300:SF11">
    <property type="entry name" value="ACETYLTRANSFERASE RV3034C-RELATED"/>
    <property type="match status" value="1"/>
</dbReference>
<keyword evidence="2" id="KW-0808">Transferase</keyword>
<dbReference type="RefSeq" id="WP_069445868.1">
    <property type="nucleotide sequence ID" value="NZ_MDCJ01000002.1"/>
</dbReference>
<dbReference type="InterPro" id="IPR050179">
    <property type="entry name" value="Trans_hexapeptide_repeat"/>
</dbReference>
<keyword evidence="2" id="KW-0012">Acyltransferase</keyword>
<protein>
    <submittedName>
        <fullName evidence="2">Maltose O-acetyltransferase</fullName>
        <ecNumber evidence="2">2.3.1.79</ecNumber>
    </submittedName>
</protein>
<comment type="similarity">
    <text evidence="1">Belongs to the transferase hexapeptide repeat family.</text>
</comment>
<dbReference type="AlphaFoldDB" id="A0A1E3WJK6"/>
<dbReference type="EMBL" id="MDCJ01000002">
    <property type="protein sequence ID" value="ODS09940.1"/>
    <property type="molecule type" value="Genomic_DNA"/>
</dbReference>
<comment type="caution">
    <text evidence="2">The sequence shown here is derived from an EMBL/GenBank/DDBJ whole genome shotgun (WGS) entry which is preliminary data.</text>
</comment>
<dbReference type="Gene3D" id="2.160.10.10">
    <property type="entry name" value="Hexapeptide repeat proteins"/>
    <property type="match status" value="1"/>
</dbReference>
<accession>A0A1E3WJK6</accession>
<dbReference type="CDD" id="cd04647">
    <property type="entry name" value="LbH_MAT_like"/>
    <property type="match status" value="1"/>
</dbReference>
<dbReference type="EC" id="2.3.1.79" evidence="2"/>
<sequence length="184" mass="20656">MFDTDSEIAHLRSQILTYHISSVMTDVERAKLLGLKEGNRIREGAKIISPENLMMGENNWIGENAILDASGLLEIGNNNSIGLSVFVWTHDSHNVNLTGENTKENSHKIIRKKTKIGNNCFIAGHSIIMPGVTIGDGCIIAPMSVVYKDLHDGSVYTPYRDFVRYEKRIKKLEKMVKELTDKLI</sequence>
<proteinExistence type="inferred from homology"/>
<reference evidence="2 3" key="1">
    <citation type="submission" date="2016-08" db="EMBL/GenBank/DDBJ databases">
        <title>Genome sequencing of Vibrio scophthalmi strain FP3289, an isolated from Paralichthys olivaceus.</title>
        <authorList>
            <person name="Han H.-J."/>
        </authorList>
    </citation>
    <scope>NUCLEOTIDE SEQUENCE [LARGE SCALE GENOMIC DNA]</scope>
    <source>
        <strain evidence="2 3">FP3289</strain>
    </source>
</reference>
<organism evidence="2 3">
    <name type="scientific">Vibrio scophthalmi</name>
    <dbReference type="NCBI Taxonomy" id="45658"/>
    <lineage>
        <taxon>Bacteria</taxon>
        <taxon>Pseudomonadati</taxon>
        <taxon>Pseudomonadota</taxon>
        <taxon>Gammaproteobacteria</taxon>
        <taxon>Vibrionales</taxon>
        <taxon>Vibrionaceae</taxon>
        <taxon>Vibrio</taxon>
    </lineage>
</organism>
<dbReference type="InterPro" id="IPR011004">
    <property type="entry name" value="Trimer_LpxA-like_sf"/>
</dbReference>
<gene>
    <name evidence="2" type="ORF">VSF3289_00178</name>
</gene>
<evidence type="ECO:0000256" key="1">
    <source>
        <dbReference type="ARBA" id="ARBA00007274"/>
    </source>
</evidence>
<dbReference type="PANTHER" id="PTHR43300">
    <property type="entry name" value="ACETYLTRANSFERASE"/>
    <property type="match status" value="1"/>
</dbReference>
<dbReference type="OrthoDB" id="9800846at2"/>
<dbReference type="Pfam" id="PF00132">
    <property type="entry name" value="Hexapep"/>
    <property type="match status" value="1"/>
</dbReference>
<evidence type="ECO:0000313" key="3">
    <source>
        <dbReference type="Proteomes" id="UP000095131"/>
    </source>
</evidence>
<dbReference type="GO" id="GO:0008925">
    <property type="term" value="F:maltose O-acetyltransferase activity"/>
    <property type="evidence" value="ECO:0007669"/>
    <property type="project" value="UniProtKB-EC"/>
</dbReference>
<name>A0A1E3WJK6_9VIBR</name>
<dbReference type="SUPFAM" id="SSF51161">
    <property type="entry name" value="Trimeric LpxA-like enzymes"/>
    <property type="match status" value="1"/>
</dbReference>